<keyword evidence="1" id="KW-0812">Transmembrane</keyword>
<reference evidence="3" key="1">
    <citation type="submission" date="2016-10" db="EMBL/GenBank/DDBJ databases">
        <authorList>
            <person name="Varghese N."/>
            <person name="Submissions S."/>
        </authorList>
    </citation>
    <scope>NUCLEOTIDE SEQUENCE [LARGE SCALE GENOMIC DNA]</scope>
    <source>
        <strain evidence="3">DSM 24729</strain>
    </source>
</reference>
<dbReference type="EMBL" id="FNBD01000006">
    <property type="protein sequence ID" value="SDE98918.1"/>
    <property type="molecule type" value="Genomic_DNA"/>
</dbReference>
<feature type="transmembrane region" description="Helical" evidence="1">
    <location>
        <begin position="135"/>
        <end position="158"/>
    </location>
</feature>
<dbReference type="AlphaFoldDB" id="A0A1G7HEW3"/>
<accession>A0A1G7HEW3</accession>
<proteinExistence type="predicted"/>
<feature type="transmembrane region" description="Helical" evidence="1">
    <location>
        <begin position="56"/>
        <end position="81"/>
    </location>
</feature>
<gene>
    <name evidence="2" type="ORF">SAMN04487992_10628</name>
</gene>
<protein>
    <submittedName>
        <fullName evidence="2">Uncharacterized protein</fullName>
    </submittedName>
</protein>
<feature type="transmembrane region" description="Helical" evidence="1">
    <location>
        <begin position="179"/>
        <end position="198"/>
    </location>
</feature>
<keyword evidence="1" id="KW-0472">Membrane</keyword>
<evidence type="ECO:0000313" key="3">
    <source>
        <dbReference type="Proteomes" id="UP000182114"/>
    </source>
</evidence>
<evidence type="ECO:0000313" key="2">
    <source>
        <dbReference type="EMBL" id="SDE98918.1"/>
    </source>
</evidence>
<dbReference type="RefSeq" id="WP_074538412.1">
    <property type="nucleotide sequence ID" value="NZ_FNBD01000006.1"/>
</dbReference>
<keyword evidence="3" id="KW-1185">Reference proteome</keyword>
<evidence type="ECO:0000256" key="1">
    <source>
        <dbReference type="SAM" id="Phobius"/>
    </source>
</evidence>
<feature type="transmembrane region" description="Helical" evidence="1">
    <location>
        <begin position="20"/>
        <end position="44"/>
    </location>
</feature>
<dbReference type="Proteomes" id="UP000182114">
    <property type="component" value="Unassembled WGS sequence"/>
</dbReference>
<feature type="transmembrane region" description="Helical" evidence="1">
    <location>
        <begin position="102"/>
        <end position="123"/>
    </location>
</feature>
<keyword evidence="1" id="KW-1133">Transmembrane helix</keyword>
<organism evidence="2 3">
    <name type="scientific">Cellulophaga baltica</name>
    <dbReference type="NCBI Taxonomy" id="76594"/>
    <lineage>
        <taxon>Bacteria</taxon>
        <taxon>Pseudomonadati</taxon>
        <taxon>Bacteroidota</taxon>
        <taxon>Flavobacteriia</taxon>
        <taxon>Flavobacteriales</taxon>
        <taxon>Flavobacteriaceae</taxon>
        <taxon>Cellulophaga</taxon>
    </lineage>
</organism>
<sequence length="269" mass="31669">MTHKKIKEFINEYKDYQILFIFIFTLLGGLTQIFELALISTYYIRFFSITQVISDGLLFVFLLSLISLVAYLFYPFLIIIDKTEINKGVTHIQRIRNVTISGLRKFFILFTLILLITAGILIFSQPAKALLSHLWILIISCAILTIYFVLYFRIASYVNGKLSKSKDLSQNTIFKKIKGNRLIVVQCSFFIVILFYMYKATLTQPKAFTNNKYIKCFIQEKYPDTKYEIRYFNDKYIFIVIKNIDKNELTNEETLVLKFDKLFDYNACN</sequence>
<name>A0A1G7HEW3_9FLAO</name>